<protein>
    <recommendedName>
        <fullName evidence="3">Nucleoside 2-deoxyribosyltransferase like protein</fullName>
    </recommendedName>
</protein>
<dbReference type="Pfam" id="PF15891">
    <property type="entry name" value="Nuc_deoxyri_tr2"/>
    <property type="match status" value="2"/>
</dbReference>
<gene>
    <name evidence="1" type="ORF">WA026_018170</name>
</gene>
<dbReference type="GO" id="GO:0005886">
    <property type="term" value="C:plasma membrane"/>
    <property type="evidence" value="ECO:0007669"/>
    <property type="project" value="TreeGrafter"/>
</dbReference>
<dbReference type="InterPro" id="IPR011992">
    <property type="entry name" value="EF-hand-dom_pair"/>
</dbReference>
<dbReference type="SUPFAM" id="SSF47473">
    <property type="entry name" value="EF-hand"/>
    <property type="match status" value="1"/>
</dbReference>
<dbReference type="EMBL" id="JARQZJ010000071">
    <property type="protein sequence ID" value="KAK9881981.1"/>
    <property type="molecule type" value="Genomic_DNA"/>
</dbReference>
<dbReference type="PANTHER" id="PTHR36300">
    <property type="entry name" value="RAW, ISOFORM A"/>
    <property type="match status" value="1"/>
</dbReference>
<evidence type="ECO:0008006" key="3">
    <source>
        <dbReference type="Google" id="ProtNLM"/>
    </source>
</evidence>
<dbReference type="Proteomes" id="UP001431783">
    <property type="component" value="Unassembled WGS sequence"/>
</dbReference>
<dbReference type="PANTHER" id="PTHR36300:SF1">
    <property type="entry name" value="RAW, ISOFORM A"/>
    <property type="match status" value="1"/>
</dbReference>
<dbReference type="InterPro" id="IPR039470">
    <property type="entry name" value="Nuc_deoxyri_tr2"/>
</dbReference>
<dbReference type="AlphaFoldDB" id="A0AAW1UE84"/>
<dbReference type="FunFam" id="3.40.50.450:FF:000017">
    <property type="entry name" value="Raw, isoform D"/>
    <property type="match status" value="1"/>
</dbReference>
<proteinExistence type="predicted"/>
<comment type="caution">
    <text evidence="1">The sequence shown here is derived from an EMBL/GenBank/DDBJ whole genome shotgun (WGS) entry which is preliminary data.</text>
</comment>
<accession>A0AAW1UE84</accession>
<reference evidence="1 2" key="1">
    <citation type="submission" date="2023-03" db="EMBL/GenBank/DDBJ databases">
        <title>Genome insight into feeding habits of ladybird beetles.</title>
        <authorList>
            <person name="Li H.-S."/>
            <person name="Huang Y.-H."/>
            <person name="Pang H."/>
        </authorList>
    </citation>
    <scope>NUCLEOTIDE SEQUENCE [LARGE SCALE GENOMIC DNA]</scope>
    <source>
        <strain evidence="1">SYSU_2023b</strain>
        <tissue evidence="1">Whole body</tissue>
    </source>
</reference>
<sequence length="598" mass="68155">MITLRHYCDPAIMRITSLVNTCFNACCDVLEEKLGRSQCRFLCEIRYSRELERCTKMKIQACVFVFIMEVFEAIYVRLEQNVYIPENSLQDAFNEMQLYPSKSQVSAMLQCARQCSNRNGNYVTFGEFCLLVKEMQKQCPKQQRNNQLNNYSKCKKNCEVFLGGSCNPTTWRVDTAIPTLQREGISFYNPQVSMWAPELLAEESKAKESASILFFVVDSQTRSIGGMIEVADLIASGRCVIVVAYPYHPNQTIMGEVISHKEYKDLVDGQSNLLMLVKSRGIKVHKNLSTALQCTANILRNSTSNGITPEQQITNKLRRLREVFDSYGGQKGEISLLKVLEAYEDITHRSLQTSQLHNYLSSKTNTNNFTMDARITFDKFCALVAEFSSDGCDTCRNEWASKSFQRQSSMNNNSCNMEIDSIDFHNITHHFDVYLGGSLCTKSNWRNDVAIPLLKKYGLSYYNPVIRENGEVLDNMTVNRIFENGNKIEVVASEKILEWKQPIDSSKVALFTITNDTRSLTSMILAAYYIGLNQKVVLCIQDLPTGCVINNEPLSDQAVKDYNRGRAYLTDLARRKNVQVFRQIEEAVLATINMCKNR</sequence>
<evidence type="ECO:0000313" key="1">
    <source>
        <dbReference type="EMBL" id="KAK9881981.1"/>
    </source>
</evidence>
<dbReference type="Gene3D" id="3.40.50.450">
    <property type="match status" value="2"/>
</dbReference>
<name>A0AAW1UE84_9CUCU</name>
<keyword evidence="2" id="KW-1185">Reference proteome</keyword>
<organism evidence="1 2">
    <name type="scientific">Henosepilachna vigintioctopunctata</name>
    <dbReference type="NCBI Taxonomy" id="420089"/>
    <lineage>
        <taxon>Eukaryota</taxon>
        <taxon>Metazoa</taxon>
        <taxon>Ecdysozoa</taxon>
        <taxon>Arthropoda</taxon>
        <taxon>Hexapoda</taxon>
        <taxon>Insecta</taxon>
        <taxon>Pterygota</taxon>
        <taxon>Neoptera</taxon>
        <taxon>Endopterygota</taxon>
        <taxon>Coleoptera</taxon>
        <taxon>Polyphaga</taxon>
        <taxon>Cucujiformia</taxon>
        <taxon>Coccinelloidea</taxon>
        <taxon>Coccinellidae</taxon>
        <taxon>Epilachninae</taxon>
        <taxon>Epilachnini</taxon>
        <taxon>Henosepilachna</taxon>
    </lineage>
</organism>
<evidence type="ECO:0000313" key="2">
    <source>
        <dbReference type="Proteomes" id="UP001431783"/>
    </source>
</evidence>